<gene>
    <name evidence="2" type="ordered locus">Halhy_4066</name>
</gene>
<dbReference type="KEGG" id="hhy:Halhy_4066"/>
<dbReference type="PANTHER" id="PTHR47197:SF3">
    <property type="entry name" value="DIHYDRO-HEME D1 DEHYDROGENASE"/>
    <property type="match status" value="1"/>
</dbReference>
<evidence type="ECO:0000256" key="1">
    <source>
        <dbReference type="SAM" id="SignalP"/>
    </source>
</evidence>
<keyword evidence="3" id="KW-1185">Reference proteome</keyword>
<reference key="2">
    <citation type="submission" date="2011-04" db="EMBL/GenBank/DDBJ databases">
        <title>Complete sequence of chromosome of Haliscomenobacter hydrossis DSM 1100.</title>
        <authorList>
            <consortium name="US DOE Joint Genome Institute (JGI-PGF)"/>
            <person name="Lucas S."/>
            <person name="Han J."/>
            <person name="Lapidus A."/>
            <person name="Bruce D."/>
            <person name="Goodwin L."/>
            <person name="Pitluck S."/>
            <person name="Peters L."/>
            <person name="Kyrpides N."/>
            <person name="Mavromatis K."/>
            <person name="Ivanova N."/>
            <person name="Ovchinnikova G."/>
            <person name="Pagani I."/>
            <person name="Daligault H."/>
            <person name="Detter J.C."/>
            <person name="Han C."/>
            <person name="Land M."/>
            <person name="Hauser L."/>
            <person name="Markowitz V."/>
            <person name="Cheng J.-F."/>
            <person name="Hugenholtz P."/>
            <person name="Woyke T."/>
            <person name="Wu D."/>
            <person name="Verbarg S."/>
            <person name="Frueling A."/>
            <person name="Brambilla E."/>
            <person name="Klenk H.-P."/>
            <person name="Eisen J.A."/>
        </authorList>
    </citation>
    <scope>NUCLEOTIDE SEQUENCE</scope>
    <source>
        <strain>DSM 1100</strain>
    </source>
</reference>
<feature type="chain" id="PRO_5003310769" description="NHL repeat containing protein" evidence="1">
    <location>
        <begin position="21"/>
        <end position="364"/>
    </location>
</feature>
<evidence type="ECO:0008006" key="4">
    <source>
        <dbReference type="Google" id="ProtNLM"/>
    </source>
</evidence>
<dbReference type="STRING" id="760192.Halhy_4066"/>
<dbReference type="Gene3D" id="2.130.10.10">
    <property type="entry name" value="YVTN repeat-like/Quinoprotein amine dehydrogenase"/>
    <property type="match status" value="2"/>
</dbReference>
<organism evidence="2 3">
    <name type="scientific">Haliscomenobacter hydrossis (strain ATCC 27775 / DSM 1100 / LMG 10767 / O)</name>
    <dbReference type="NCBI Taxonomy" id="760192"/>
    <lineage>
        <taxon>Bacteria</taxon>
        <taxon>Pseudomonadati</taxon>
        <taxon>Bacteroidota</taxon>
        <taxon>Saprospiria</taxon>
        <taxon>Saprospirales</taxon>
        <taxon>Haliscomenobacteraceae</taxon>
        <taxon>Haliscomenobacter</taxon>
    </lineage>
</organism>
<accession>F4L6V9</accession>
<evidence type="ECO:0000313" key="2">
    <source>
        <dbReference type="EMBL" id="AEE51914.1"/>
    </source>
</evidence>
<sequence>MRTTLLSVSFLYLLLTVAHAQSGVKRYLYVAEPGIRNYLEYGGHGILVYDIDDNYKLVKRIPTGSLDAAGHPSNVKGVCVSLATQCIYVSTIKSLMCISLQSEKLLWEKVYEAGCDRMAISPDGLTIFQPSFEKDQWYVLDAKTGEVKEQVVLKSKAHNTIFAPNGKAVYMEGLASPYVTVVNPKNTSKQRQIGPFSASVRPFTIDGKQSLLYGNVNELLGFEIADLKTGKMIHRVEVPGFEKGFIKRHGCPSHGIGLTPNEKELWVADGANQRMHIFDNQQMPPRYLSSVALRDQPGWVTFSMDGRHAWPSTGEIIDIASKAIIHRLADEKGEIVQSEKVVEIHFQGGKAVKKGDQFGLGRKK</sequence>
<feature type="signal peptide" evidence="1">
    <location>
        <begin position="1"/>
        <end position="20"/>
    </location>
</feature>
<dbReference type="RefSeq" id="WP_013766452.1">
    <property type="nucleotide sequence ID" value="NC_015510.1"/>
</dbReference>
<keyword evidence="1" id="KW-0732">Signal</keyword>
<proteinExistence type="predicted"/>
<name>F4L6V9_HALH1</name>
<dbReference type="eggNOG" id="COG3391">
    <property type="taxonomic scope" value="Bacteria"/>
</dbReference>
<dbReference type="Proteomes" id="UP000008461">
    <property type="component" value="Chromosome"/>
</dbReference>
<protein>
    <recommendedName>
        <fullName evidence="4">NHL repeat containing protein</fullName>
    </recommendedName>
</protein>
<reference evidence="2 3" key="1">
    <citation type="journal article" date="2011" name="Stand. Genomic Sci.">
        <title>Complete genome sequence of Haliscomenobacter hydrossis type strain (O).</title>
        <authorList>
            <consortium name="US DOE Joint Genome Institute (JGI-PGF)"/>
            <person name="Daligault H."/>
            <person name="Lapidus A."/>
            <person name="Zeytun A."/>
            <person name="Nolan M."/>
            <person name="Lucas S."/>
            <person name="Del Rio T.G."/>
            <person name="Tice H."/>
            <person name="Cheng J.F."/>
            <person name="Tapia R."/>
            <person name="Han C."/>
            <person name="Goodwin L."/>
            <person name="Pitluck S."/>
            <person name="Liolios K."/>
            <person name="Pagani I."/>
            <person name="Ivanova N."/>
            <person name="Huntemann M."/>
            <person name="Mavromatis K."/>
            <person name="Mikhailova N."/>
            <person name="Pati A."/>
            <person name="Chen A."/>
            <person name="Palaniappan K."/>
            <person name="Land M."/>
            <person name="Hauser L."/>
            <person name="Brambilla E.M."/>
            <person name="Rohde M."/>
            <person name="Verbarg S."/>
            <person name="Goker M."/>
            <person name="Bristow J."/>
            <person name="Eisen J.A."/>
            <person name="Markowitz V."/>
            <person name="Hugenholtz P."/>
            <person name="Kyrpides N.C."/>
            <person name="Klenk H.P."/>
            <person name="Woyke T."/>
        </authorList>
    </citation>
    <scope>NUCLEOTIDE SEQUENCE [LARGE SCALE GENOMIC DNA]</scope>
    <source>
        <strain evidence="3">ATCC 27775 / DSM 1100 / LMG 10767 / O</strain>
    </source>
</reference>
<dbReference type="InterPro" id="IPR051200">
    <property type="entry name" value="Host-pathogen_enzymatic-act"/>
</dbReference>
<dbReference type="InterPro" id="IPR011048">
    <property type="entry name" value="Haem_d1_sf"/>
</dbReference>
<dbReference type="PANTHER" id="PTHR47197">
    <property type="entry name" value="PROTEIN NIRF"/>
    <property type="match status" value="1"/>
</dbReference>
<dbReference type="HOGENOM" id="CLU_760233_0_0_10"/>
<evidence type="ECO:0000313" key="3">
    <source>
        <dbReference type="Proteomes" id="UP000008461"/>
    </source>
</evidence>
<dbReference type="AlphaFoldDB" id="F4L6V9"/>
<dbReference type="SUPFAM" id="SSF51004">
    <property type="entry name" value="C-terminal (heme d1) domain of cytochrome cd1-nitrite reductase"/>
    <property type="match status" value="1"/>
</dbReference>
<dbReference type="InterPro" id="IPR015943">
    <property type="entry name" value="WD40/YVTN_repeat-like_dom_sf"/>
</dbReference>
<dbReference type="EMBL" id="CP002691">
    <property type="protein sequence ID" value="AEE51914.1"/>
    <property type="molecule type" value="Genomic_DNA"/>
</dbReference>